<accession>A0ABQ8ZEG3</accession>
<feature type="compositionally biased region" description="Basic residues" evidence="1">
    <location>
        <begin position="372"/>
        <end position="385"/>
    </location>
</feature>
<sequence length="752" mass="90162">MIYQELFFENPYFFNPARPHHTRKKERKKERRKEGKKKKRKYINVLSEISQKLGKTQFNNKINDEIYVLELYMNEGKEWMERSARRSDIVSMCKLLGVGYDARRPSKSLEEYIFLKPLLDGLKLSNNDFLISQLELWKIKYCKKDTKKQKIENLCRRYFQWVHLLLSANKKGLQKELEKFNLKKEGRKDALIARLITIALPFKQVTKNIKPLSQELSLSLELEKERERERESEREKKREREKEMEREMEREIEMETERGKRERERERRREMVEQDQKTKKGKKKQKSSSRSLNKAHNNKLKLISNINLVQKSVACQKKKKIKERKRERKGFQEKEKPLLRNFTKINSNIKKKRSSETKKRLYKSQPQISGYPKKKLKNKNQKHMKNSNDSHDKQSLKLVRENQKGNRKVKQRERPRDRERSKGRERERERGKGRERDRDKRNGKKYQKTLTERAVMCRKRKNLYHKTNESNQRPVAYLDNSQMNGGEGGDEGYVNFINFSSGNDQESKRSNNKPQNSLKKYKIDFEKKKIRTNSKLKLAQNQKQIKKRKPNKPTFIQKRTQKRKNNQLNFWKNSSGIPYKFGKDGLSKPLLIKIIPSNFQKNANKNIKKVEEINCDCQNQSNYNYGINTIKNINNPNNTKTKKNKKKPNFNTFLSLSQPHYVTKQNIDNWFCQMGNTSTNFSLKFQTFHHHYNILKNLNSQTIQNYLNKFQINHQNRSHSEKLLLLVPFVSQIRKIEAFTEKQKMNFDKLLN</sequence>
<gene>
    <name evidence="2" type="ORF">M0813_11841</name>
</gene>
<feature type="region of interest" description="Disordered" evidence="1">
    <location>
        <begin position="316"/>
        <end position="520"/>
    </location>
</feature>
<protein>
    <submittedName>
        <fullName evidence="2">Chascon</fullName>
    </submittedName>
</protein>
<feature type="compositionally biased region" description="Basic and acidic residues" evidence="1">
    <location>
        <begin position="227"/>
        <end position="278"/>
    </location>
</feature>
<keyword evidence="3" id="KW-1185">Reference proteome</keyword>
<comment type="caution">
    <text evidence="2">The sequence shown here is derived from an EMBL/GenBank/DDBJ whole genome shotgun (WGS) entry which is preliminary data.</text>
</comment>
<evidence type="ECO:0000313" key="2">
    <source>
        <dbReference type="EMBL" id="KAJ6255055.1"/>
    </source>
</evidence>
<feature type="compositionally biased region" description="Low complexity" evidence="1">
    <location>
        <begin position="288"/>
        <end position="299"/>
    </location>
</feature>
<feature type="compositionally biased region" description="Basic and acidic residues" evidence="1">
    <location>
        <begin position="329"/>
        <end position="338"/>
    </location>
</feature>
<feature type="compositionally biased region" description="Basic residues" evidence="1">
    <location>
        <begin position="18"/>
        <end position="38"/>
    </location>
</feature>
<feature type="region of interest" description="Disordered" evidence="1">
    <location>
        <begin position="538"/>
        <end position="566"/>
    </location>
</feature>
<evidence type="ECO:0000313" key="3">
    <source>
        <dbReference type="Proteomes" id="UP001150062"/>
    </source>
</evidence>
<dbReference type="Proteomes" id="UP001150062">
    <property type="component" value="Unassembled WGS sequence"/>
</dbReference>
<dbReference type="PANTHER" id="PTHR36562">
    <property type="entry name" value="SERINE/ARGININE REPETITIVE MATRIX 2"/>
    <property type="match status" value="1"/>
</dbReference>
<feature type="compositionally biased region" description="Basic and acidic residues" evidence="1">
    <location>
        <begin position="412"/>
        <end position="440"/>
    </location>
</feature>
<organism evidence="2 3">
    <name type="scientific">Anaeramoeba flamelloides</name>
    <dbReference type="NCBI Taxonomy" id="1746091"/>
    <lineage>
        <taxon>Eukaryota</taxon>
        <taxon>Metamonada</taxon>
        <taxon>Anaeramoebidae</taxon>
        <taxon>Anaeramoeba</taxon>
    </lineage>
</organism>
<feature type="region of interest" description="Disordered" evidence="1">
    <location>
        <begin position="227"/>
        <end position="299"/>
    </location>
</feature>
<name>A0ABQ8ZEG3_9EUKA</name>
<dbReference type="InterPro" id="IPR051372">
    <property type="entry name" value="CWC21"/>
</dbReference>
<evidence type="ECO:0000256" key="1">
    <source>
        <dbReference type="SAM" id="MobiDB-lite"/>
    </source>
</evidence>
<reference evidence="2" key="1">
    <citation type="submission" date="2022-08" db="EMBL/GenBank/DDBJ databases">
        <title>Novel sulfate-reducing endosymbionts in the free-living metamonad Anaeramoeba.</title>
        <authorList>
            <person name="Jerlstrom-Hultqvist J."/>
            <person name="Cepicka I."/>
            <person name="Gallot-Lavallee L."/>
            <person name="Salas-Leiva D."/>
            <person name="Curtis B.A."/>
            <person name="Zahonova K."/>
            <person name="Pipaliya S."/>
            <person name="Dacks J."/>
            <person name="Roger A.J."/>
        </authorList>
    </citation>
    <scope>NUCLEOTIDE SEQUENCE</scope>
    <source>
        <strain evidence="2">Schooner1</strain>
    </source>
</reference>
<dbReference type="PANTHER" id="PTHR36562:SF5">
    <property type="entry name" value="SERINE_ARGININE REPETITIVE MATRIX 2"/>
    <property type="match status" value="1"/>
</dbReference>
<feature type="compositionally biased region" description="Polar residues" evidence="1">
    <location>
        <begin position="469"/>
        <end position="484"/>
    </location>
</feature>
<feature type="compositionally biased region" description="Basic and acidic residues" evidence="1">
    <location>
        <begin position="386"/>
        <end position="404"/>
    </location>
</feature>
<proteinExistence type="predicted"/>
<feature type="region of interest" description="Disordered" evidence="1">
    <location>
        <begin position="17"/>
        <end position="38"/>
    </location>
</feature>
<feature type="compositionally biased region" description="Basic residues" evidence="1">
    <location>
        <begin position="316"/>
        <end position="328"/>
    </location>
</feature>
<dbReference type="EMBL" id="JAOAOG010000015">
    <property type="protein sequence ID" value="KAJ6255055.1"/>
    <property type="molecule type" value="Genomic_DNA"/>
</dbReference>